<evidence type="ECO:0000256" key="1">
    <source>
        <dbReference type="ARBA" id="ARBA00010641"/>
    </source>
</evidence>
<dbReference type="Gene3D" id="1.10.1740.10">
    <property type="match status" value="1"/>
</dbReference>
<evidence type="ECO:0000256" key="3">
    <source>
        <dbReference type="ARBA" id="ARBA00023082"/>
    </source>
</evidence>
<keyword evidence="3" id="KW-0731">Sigma factor</keyword>
<evidence type="ECO:0000256" key="2">
    <source>
        <dbReference type="ARBA" id="ARBA00023015"/>
    </source>
</evidence>
<dbReference type="PANTHER" id="PTHR43133">
    <property type="entry name" value="RNA POLYMERASE ECF-TYPE SIGMA FACTO"/>
    <property type="match status" value="1"/>
</dbReference>
<evidence type="ECO:0000256" key="4">
    <source>
        <dbReference type="ARBA" id="ARBA00023125"/>
    </source>
</evidence>
<keyword evidence="5" id="KW-0804">Transcription</keyword>
<dbReference type="InterPro" id="IPR039425">
    <property type="entry name" value="RNA_pol_sigma-70-like"/>
</dbReference>
<feature type="domain" description="RNA polymerase sigma-70 region 2" evidence="6">
    <location>
        <begin position="16"/>
        <end position="82"/>
    </location>
</feature>
<evidence type="ECO:0000256" key="5">
    <source>
        <dbReference type="ARBA" id="ARBA00023163"/>
    </source>
</evidence>
<accession>A0ABV4CVL0</accession>
<dbReference type="InterPro" id="IPR013325">
    <property type="entry name" value="RNA_pol_sigma_r2"/>
</dbReference>
<keyword evidence="4" id="KW-0238">DNA-binding</keyword>
<evidence type="ECO:0000313" key="9">
    <source>
        <dbReference type="Proteomes" id="UP001565200"/>
    </source>
</evidence>
<dbReference type="Pfam" id="PF08281">
    <property type="entry name" value="Sigma70_r4_2"/>
    <property type="match status" value="1"/>
</dbReference>
<dbReference type="InterPro" id="IPR007627">
    <property type="entry name" value="RNA_pol_sigma70_r2"/>
</dbReference>
<reference evidence="8 9" key="1">
    <citation type="submission" date="2024-03" db="EMBL/GenBank/DDBJ databases">
        <title>Mouse gut bacterial collection (mGBC) of GemPharmatech.</title>
        <authorList>
            <person name="He Y."/>
            <person name="Dong L."/>
            <person name="Wu D."/>
            <person name="Gao X."/>
            <person name="Lin Z."/>
        </authorList>
    </citation>
    <scope>NUCLEOTIDE SEQUENCE [LARGE SCALE GENOMIC DNA]</scope>
    <source>
        <strain evidence="8 9">54-13</strain>
    </source>
</reference>
<dbReference type="NCBIfam" id="TIGR02937">
    <property type="entry name" value="sigma70-ECF"/>
    <property type="match status" value="1"/>
</dbReference>
<dbReference type="Pfam" id="PF04542">
    <property type="entry name" value="Sigma70_r2"/>
    <property type="match status" value="1"/>
</dbReference>
<evidence type="ECO:0000259" key="6">
    <source>
        <dbReference type="Pfam" id="PF04542"/>
    </source>
</evidence>
<organism evidence="8 9">
    <name type="scientific">Heminiphilus faecis</name>
    <dbReference type="NCBI Taxonomy" id="2601703"/>
    <lineage>
        <taxon>Bacteria</taxon>
        <taxon>Pseudomonadati</taxon>
        <taxon>Bacteroidota</taxon>
        <taxon>Bacteroidia</taxon>
        <taxon>Bacteroidales</taxon>
        <taxon>Muribaculaceae</taxon>
        <taxon>Heminiphilus</taxon>
    </lineage>
</organism>
<keyword evidence="9" id="KW-1185">Reference proteome</keyword>
<sequence length="165" mass="19670">MDTIAQRHIKQLESLVVQRQDWLFRFAFMRIGRREDAEDLIQDVFVAAFRMIREGRPIQDLDRYILRSIGNACADYHRQRRNTMVSIDEIEDIPACEADRPIYEEYRRIRLLLDGLPPEQSEIVRLKCYDGLTFRLISELLEIPEATAKSRYRYAIKHIQERLKG</sequence>
<dbReference type="InterPro" id="IPR036388">
    <property type="entry name" value="WH-like_DNA-bd_sf"/>
</dbReference>
<evidence type="ECO:0000259" key="7">
    <source>
        <dbReference type="Pfam" id="PF08281"/>
    </source>
</evidence>
<dbReference type="RefSeq" id="WP_121699761.1">
    <property type="nucleotide sequence ID" value="NZ_JBCLPP010000016.1"/>
</dbReference>
<keyword evidence="2" id="KW-0805">Transcription regulation</keyword>
<dbReference type="Gene3D" id="1.10.10.10">
    <property type="entry name" value="Winged helix-like DNA-binding domain superfamily/Winged helix DNA-binding domain"/>
    <property type="match status" value="1"/>
</dbReference>
<dbReference type="InterPro" id="IPR013324">
    <property type="entry name" value="RNA_pol_sigma_r3/r4-like"/>
</dbReference>
<dbReference type="SUPFAM" id="SSF88659">
    <property type="entry name" value="Sigma3 and sigma4 domains of RNA polymerase sigma factors"/>
    <property type="match status" value="1"/>
</dbReference>
<dbReference type="InterPro" id="IPR014284">
    <property type="entry name" value="RNA_pol_sigma-70_dom"/>
</dbReference>
<name>A0ABV4CVL0_9BACT</name>
<comment type="similarity">
    <text evidence="1">Belongs to the sigma-70 factor family. ECF subfamily.</text>
</comment>
<evidence type="ECO:0000313" key="8">
    <source>
        <dbReference type="EMBL" id="MEY8245415.1"/>
    </source>
</evidence>
<feature type="domain" description="RNA polymerase sigma factor 70 region 4 type 2" evidence="7">
    <location>
        <begin position="107"/>
        <end position="158"/>
    </location>
</feature>
<dbReference type="SUPFAM" id="SSF88946">
    <property type="entry name" value="Sigma2 domain of RNA polymerase sigma factors"/>
    <property type="match status" value="1"/>
</dbReference>
<protein>
    <submittedName>
        <fullName evidence="8">Sigma-70 family RNA polymerase sigma factor</fullName>
    </submittedName>
</protein>
<dbReference type="PANTHER" id="PTHR43133:SF8">
    <property type="entry name" value="RNA POLYMERASE SIGMA FACTOR HI_1459-RELATED"/>
    <property type="match status" value="1"/>
</dbReference>
<dbReference type="Proteomes" id="UP001565200">
    <property type="component" value="Unassembled WGS sequence"/>
</dbReference>
<gene>
    <name evidence="8" type="ORF">AAK873_07275</name>
</gene>
<dbReference type="InterPro" id="IPR013249">
    <property type="entry name" value="RNA_pol_sigma70_r4_t2"/>
</dbReference>
<proteinExistence type="inferred from homology"/>
<dbReference type="EMBL" id="JBCLPP010000016">
    <property type="protein sequence ID" value="MEY8245415.1"/>
    <property type="molecule type" value="Genomic_DNA"/>
</dbReference>
<comment type="caution">
    <text evidence="8">The sequence shown here is derived from an EMBL/GenBank/DDBJ whole genome shotgun (WGS) entry which is preliminary data.</text>
</comment>